<dbReference type="GeneID" id="28662526"/>
<dbReference type="Proteomes" id="UP000066049">
    <property type="component" value="Chromosome"/>
</dbReference>
<proteinExistence type="predicted"/>
<gene>
    <name evidence="1" type="ORF">CCON33237_0850</name>
</gene>
<dbReference type="PATRIC" id="fig|199.248.peg.882"/>
<dbReference type="PANTHER" id="PTHR36849:SF1">
    <property type="entry name" value="CYTOPLASMIC PROTEIN"/>
    <property type="match status" value="1"/>
</dbReference>
<name>A0A0M4ST30_9BACT</name>
<reference evidence="2" key="1">
    <citation type="submission" date="2015-08" db="EMBL/GenBank/DDBJ databases">
        <title>Comparative genomics of the Campylobacter concisus group.</title>
        <authorList>
            <person name="Miller W.G."/>
            <person name="Yee E."/>
            <person name="Chapman M.H."/>
            <person name="Huynh S."/>
            <person name="Bono J.L."/>
            <person name="On S.L.W."/>
            <person name="St Leger J."/>
            <person name="Foster G."/>
            <person name="Parker C.T."/>
        </authorList>
    </citation>
    <scope>NUCLEOTIDE SEQUENCE [LARGE SCALE GENOMIC DNA]</scope>
    <source>
        <strain evidence="2">ATCC 33237</strain>
    </source>
</reference>
<dbReference type="KEGG" id="ccoc:CCON33237_0850"/>
<dbReference type="RefSeq" id="WP_054196544.1">
    <property type="nucleotide sequence ID" value="NZ_CABMKQ010000022.1"/>
</dbReference>
<dbReference type="AlphaFoldDB" id="A0A0M4ST30"/>
<sequence>MFKAYRIYDFIKDDSLDMKAAFVDRLYPRGIRKEIFSNFLWLKDITPSTALREWFHEDREARFDEFCEKFELELDNEKAQSCFKTLKNLEKEYGNIALLTASKDINLCHIVVLLKILNK</sequence>
<dbReference type="Pfam" id="PF04343">
    <property type="entry name" value="DUF488"/>
    <property type="match status" value="1"/>
</dbReference>
<dbReference type="EMBL" id="CP012541">
    <property type="protein sequence ID" value="ALF47533.1"/>
    <property type="molecule type" value="Genomic_DNA"/>
</dbReference>
<evidence type="ECO:0000313" key="1">
    <source>
        <dbReference type="EMBL" id="ALF47533.1"/>
    </source>
</evidence>
<dbReference type="InterPro" id="IPR052552">
    <property type="entry name" value="YeaO-like"/>
</dbReference>
<organism evidence="1 2">
    <name type="scientific">Campylobacter concisus</name>
    <dbReference type="NCBI Taxonomy" id="199"/>
    <lineage>
        <taxon>Bacteria</taxon>
        <taxon>Pseudomonadati</taxon>
        <taxon>Campylobacterota</taxon>
        <taxon>Epsilonproteobacteria</taxon>
        <taxon>Campylobacterales</taxon>
        <taxon>Campylobacteraceae</taxon>
        <taxon>Campylobacter</taxon>
    </lineage>
</organism>
<accession>A0A0M4ST30</accession>
<dbReference type="PANTHER" id="PTHR36849">
    <property type="entry name" value="CYTOPLASMIC PROTEIN-RELATED"/>
    <property type="match status" value="1"/>
</dbReference>
<evidence type="ECO:0000313" key="2">
    <source>
        <dbReference type="Proteomes" id="UP000066049"/>
    </source>
</evidence>
<dbReference type="InterPro" id="IPR007438">
    <property type="entry name" value="DUF488"/>
</dbReference>
<protein>
    <submittedName>
        <fullName evidence="1">Putative DUF488 domain protein</fullName>
    </submittedName>
</protein>